<gene>
    <name evidence="3" type="ORF">GCM10010151_66230</name>
</gene>
<evidence type="ECO:0000313" key="4">
    <source>
        <dbReference type="Proteomes" id="UP001501822"/>
    </source>
</evidence>
<feature type="region of interest" description="Disordered" evidence="1">
    <location>
        <begin position="286"/>
        <end position="318"/>
    </location>
</feature>
<keyword evidence="2" id="KW-0732">Signal</keyword>
<feature type="chain" id="PRO_5046773051" evidence="2">
    <location>
        <begin position="21"/>
        <end position="318"/>
    </location>
</feature>
<comment type="caution">
    <text evidence="3">The sequence shown here is derived from an EMBL/GenBank/DDBJ whole genome shotgun (WGS) entry which is preliminary data.</text>
</comment>
<accession>A0ABN0XLD1</accession>
<dbReference type="Proteomes" id="UP001501822">
    <property type="component" value="Unassembled WGS sequence"/>
</dbReference>
<sequence>MTAIASPASITGASLTTAAAAMTAVPSPPFAIFAALAGGAQWFMINNDETVMKTATDYFNLHKEATALKQDMQAQIPRLLPDDKVTDASKPLLVQHNDTFLSSMDEMESMLRGAGDAFTNISGTLAKITDFSLAAGGFFLAVASYLTLTWWNPGSQAQGAAQGGQRQSVVVRVLMRLKSLCTKIQKFLNMLKSRFASLMKGKLPTQGNKAATQVARTARARKIARATRMARGGSNNPTTTAATNGGRLGRFRKLGKLALPATGGFYGYSYVSGEMNGQAAGVSQVAQTQIQWPGEVEGDKSPADGKKSTDPGKTPTGA</sequence>
<feature type="signal peptide" evidence="2">
    <location>
        <begin position="1"/>
        <end position="20"/>
    </location>
</feature>
<organism evidence="3 4">
    <name type="scientific">Actinoallomurus spadix</name>
    <dbReference type="NCBI Taxonomy" id="79912"/>
    <lineage>
        <taxon>Bacteria</taxon>
        <taxon>Bacillati</taxon>
        <taxon>Actinomycetota</taxon>
        <taxon>Actinomycetes</taxon>
        <taxon>Streptosporangiales</taxon>
        <taxon>Thermomonosporaceae</taxon>
        <taxon>Actinoallomurus</taxon>
    </lineage>
</organism>
<dbReference type="RefSeq" id="WP_252799143.1">
    <property type="nucleotide sequence ID" value="NZ_BAAABM010000066.1"/>
</dbReference>
<proteinExistence type="predicted"/>
<evidence type="ECO:0000256" key="2">
    <source>
        <dbReference type="SAM" id="SignalP"/>
    </source>
</evidence>
<evidence type="ECO:0000313" key="3">
    <source>
        <dbReference type="EMBL" id="GAA0367057.1"/>
    </source>
</evidence>
<dbReference type="EMBL" id="BAAABM010000066">
    <property type="protein sequence ID" value="GAA0367057.1"/>
    <property type="molecule type" value="Genomic_DNA"/>
</dbReference>
<protein>
    <submittedName>
        <fullName evidence="3">Uncharacterized protein</fullName>
    </submittedName>
</protein>
<name>A0ABN0XLD1_9ACTN</name>
<evidence type="ECO:0000256" key="1">
    <source>
        <dbReference type="SAM" id="MobiDB-lite"/>
    </source>
</evidence>
<feature type="compositionally biased region" description="Basic and acidic residues" evidence="1">
    <location>
        <begin position="297"/>
        <end position="310"/>
    </location>
</feature>
<reference evidence="3 4" key="1">
    <citation type="journal article" date="2019" name="Int. J. Syst. Evol. Microbiol.">
        <title>The Global Catalogue of Microorganisms (GCM) 10K type strain sequencing project: providing services to taxonomists for standard genome sequencing and annotation.</title>
        <authorList>
            <consortium name="The Broad Institute Genomics Platform"/>
            <consortium name="The Broad Institute Genome Sequencing Center for Infectious Disease"/>
            <person name="Wu L."/>
            <person name="Ma J."/>
        </authorList>
    </citation>
    <scope>NUCLEOTIDE SEQUENCE [LARGE SCALE GENOMIC DNA]</scope>
    <source>
        <strain evidence="3 4">JCM 3146</strain>
    </source>
</reference>
<keyword evidence="4" id="KW-1185">Reference proteome</keyword>